<feature type="domain" description="SSD" evidence="7">
    <location>
        <begin position="245"/>
        <end position="362"/>
    </location>
</feature>
<dbReference type="PANTHER" id="PTHR33406">
    <property type="entry name" value="MEMBRANE PROTEIN MJ1562-RELATED"/>
    <property type="match status" value="1"/>
</dbReference>
<dbReference type="InterPro" id="IPR004869">
    <property type="entry name" value="MMPL_dom"/>
</dbReference>
<feature type="transmembrane region" description="Helical" evidence="6">
    <location>
        <begin position="238"/>
        <end position="260"/>
    </location>
</feature>
<dbReference type="Proteomes" id="UP000268016">
    <property type="component" value="Unassembled WGS sequence"/>
</dbReference>
<dbReference type="InterPro" id="IPR000731">
    <property type="entry name" value="SSD"/>
</dbReference>
<dbReference type="OrthoDB" id="9794724at2"/>
<dbReference type="EMBL" id="RDRB01000006">
    <property type="protein sequence ID" value="ROU00226.1"/>
    <property type="molecule type" value="Genomic_DNA"/>
</dbReference>
<keyword evidence="4 6" id="KW-1133">Transmembrane helix</keyword>
<keyword evidence="2" id="KW-1003">Cell membrane</keyword>
<protein>
    <recommendedName>
        <fullName evidence="7">SSD domain-containing protein</fullName>
    </recommendedName>
</protein>
<reference evidence="8 9" key="1">
    <citation type="submission" date="2018-10" db="EMBL/GenBank/DDBJ databases">
        <title>Histidinibacterium lentulum gen. nov., sp. nov., a marine bacterium from the culture broth of Picochlorum sp. 122.</title>
        <authorList>
            <person name="Wang G."/>
        </authorList>
    </citation>
    <scope>NUCLEOTIDE SEQUENCE [LARGE SCALE GENOMIC DNA]</scope>
    <source>
        <strain evidence="8 9">B17</strain>
    </source>
</reference>
<dbReference type="PANTHER" id="PTHR33406:SF12">
    <property type="entry name" value="BLR2997 PROTEIN"/>
    <property type="match status" value="1"/>
</dbReference>
<evidence type="ECO:0000313" key="9">
    <source>
        <dbReference type="Proteomes" id="UP000268016"/>
    </source>
</evidence>
<evidence type="ECO:0000256" key="4">
    <source>
        <dbReference type="ARBA" id="ARBA00022989"/>
    </source>
</evidence>
<keyword evidence="5 6" id="KW-0472">Membrane</keyword>
<feature type="transmembrane region" description="Helical" evidence="6">
    <location>
        <begin position="643"/>
        <end position="671"/>
    </location>
</feature>
<organism evidence="8 9">
    <name type="scientific">Histidinibacterium lentulum</name>
    <dbReference type="NCBI Taxonomy" id="2480588"/>
    <lineage>
        <taxon>Bacteria</taxon>
        <taxon>Pseudomonadati</taxon>
        <taxon>Pseudomonadota</taxon>
        <taxon>Alphaproteobacteria</taxon>
        <taxon>Rhodobacterales</taxon>
        <taxon>Paracoccaceae</taxon>
        <taxon>Histidinibacterium</taxon>
    </lineage>
</organism>
<dbReference type="AlphaFoldDB" id="A0A3N2QYP6"/>
<dbReference type="InterPro" id="IPR050545">
    <property type="entry name" value="Mycobact_MmpL"/>
</dbReference>
<evidence type="ECO:0000256" key="1">
    <source>
        <dbReference type="ARBA" id="ARBA00004651"/>
    </source>
</evidence>
<dbReference type="GO" id="GO:0005886">
    <property type="term" value="C:plasma membrane"/>
    <property type="evidence" value="ECO:0007669"/>
    <property type="project" value="UniProtKB-SubCell"/>
</dbReference>
<feature type="transmembrane region" description="Helical" evidence="6">
    <location>
        <begin position="677"/>
        <end position="705"/>
    </location>
</feature>
<accession>A0A3N2QYP6</accession>
<feature type="domain" description="SSD" evidence="7">
    <location>
        <begin position="552"/>
        <end position="705"/>
    </location>
</feature>
<dbReference type="SUPFAM" id="SSF82866">
    <property type="entry name" value="Multidrug efflux transporter AcrB transmembrane domain"/>
    <property type="match status" value="2"/>
</dbReference>
<feature type="transmembrane region" description="Helical" evidence="6">
    <location>
        <begin position="308"/>
        <end position="328"/>
    </location>
</feature>
<keyword evidence="3 6" id="KW-0812">Transmembrane</keyword>
<dbReference type="PROSITE" id="PS50156">
    <property type="entry name" value="SSD"/>
    <property type="match status" value="2"/>
</dbReference>
<dbReference type="Pfam" id="PF03176">
    <property type="entry name" value="MMPL"/>
    <property type="match status" value="2"/>
</dbReference>
<keyword evidence="9" id="KW-1185">Reference proteome</keyword>
<evidence type="ECO:0000313" key="8">
    <source>
        <dbReference type="EMBL" id="ROU00226.1"/>
    </source>
</evidence>
<evidence type="ECO:0000256" key="5">
    <source>
        <dbReference type="ARBA" id="ARBA00023136"/>
    </source>
</evidence>
<feature type="transmembrane region" description="Helical" evidence="6">
    <location>
        <begin position="597"/>
        <end position="622"/>
    </location>
</feature>
<feature type="transmembrane region" description="Helical" evidence="6">
    <location>
        <begin position="334"/>
        <end position="355"/>
    </location>
</feature>
<sequence length="721" mass="75291">MDAAPAPGYLPRMTRMSRDILQLLALLALTALAAWSALGLRMQGDLSRALQGTSEAYTTFEAFQATFGHIGSDAILSVEAADLGQAESFAAFEDLLIELQLTPGVAGLVSVWSLPDPEDPDRPFLRRDDIAALPPASQLDALLAEVPLAADMLAGDRSLTLVTVIGDPATEADDRAEALAEALATAAPDLRVDRVGLSQLQLGVQEALRQDQMRLTPLSMALCAALALLLFRSGRSALICAAPPVVALIWTLGLQAAAGIEVDPLVATVPTLILVLGFADAVHLHHAVGTAGRDRPLPEAIAHALKEIWPALVLTSSTTALAFLSLLFVGSPTLANVALVGTVGLALVLVAVVTVMPPLSRLLMRAPPSPARLALPGIGRAARWLLARPGPVTIAGLALFAGLVALSTQTRPGYDMSHHIPRGSDFAQALERVEARLPGSDRLHVVVTAADPAPGLQPADRERLDAVGRVLYGAPPQIPERVDPENPLTSRFIAADGSAFALPVAAPLDTGGNGTEAAARALVQRLDAAGLGGVTQVTGYSLMSFAEIRHLVIDLRFAFYIAVGIVALLAAVLTGSVRLALASLLPNLIPILGVEGWLVVTGTSLTMTGAIALTVAFGIAVDDTIHMLNRLRVERRTRPPREAISAALTVVAPPVVMTSLILVLGFSVSALSLLPSIVIFAKLTASAVALACLANLFLFPALLVWASPKETRPWSAPSPLP</sequence>
<name>A0A3N2QYP6_9RHOB</name>
<comment type="caution">
    <text evidence="8">The sequence shown here is derived from an EMBL/GenBank/DDBJ whole genome shotgun (WGS) entry which is preliminary data.</text>
</comment>
<evidence type="ECO:0000256" key="6">
    <source>
        <dbReference type="SAM" id="Phobius"/>
    </source>
</evidence>
<evidence type="ECO:0000256" key="2">
    <source>
        <dbReference type="ARBA" id="ARBA00022475"/>
    </source>
</evidence>
<proteinExistence type="predicted"/>
<feature type="transmembrane region" description="Helical" evidence="6">
    <location>
        <begin position="557"/>
        <end position="577"/>
    </location>
</feature>
<evidence type="ECO:0000259" key="7">
    <source>
        <dbReference type="PROSITE" id="PS50156"/>
    </source>
</evidence>
<dbReference type="Gene3D" id="1.20.1640.10">
    <property type="entry name" value="Multidrug efflux transporter AcrB transmembrane domain"/>
    <property type="match status" value="2"/>
</dbReference>
<comment type="subcellular location">
    <subcellularLocation>
        <location evidence="1">Cell membrane</location>
        <topology evidence="1">Multi-pass membrane protein</topology>
    </subcellularLocation>
</comment>
<evidence type="ECO:0000256" key="3">
    <source>
        <dbReference type="ARBA" id="ARBA00022692"/>
    </source>
</evidence>
<feature type="transmembrane region" description="Helical" evidence="6">
    <location>
        <begin position="215"/>
        <end position="231"/>
    </location>
</feature>
<feature type="transmembrane region" description="Helical" evidence="6">
    <location>
        <begin position="266"/>
        <end position="288"/>
    </location>
</feature>
<gene>
    <name evidence="8" type="ORF">EAT49_13295</name>
</gene>